<feature type="signal peptide" evidence="1">
    <location>
        <begin position="1"/>
        <end position="19"/>
    </location>
</feature>
<proteinExistence type="predicted"/>
<name>A0A1F5FFY0_9BACT</name>
<feature type="chain" id="PRO_5009518600" evidence="1">
    <location>
        <begin position="20"/>
        <end position="339"/>
    </location>
</feature>
<dbReference type="STRING" id="1817816.A2Y64_05775"/>
<evidence type="ECO:0000313" key="3">
    <source>
        <dbReference type="Proteomes" id="UP000177187"/>
    </source>
</evidence>
<dbReference type="Proteomes" id="UP000177187">
    <property type="component" value="Unassembled WGS sequence"/>
</dbReference>
<protein>
    <submittedName>
        <fullName evidence="2">Uncharacterized protein</fullName>
    </submittedName>
</protein>
<gene>
    <name evidence="2" type="ORF">A2Y64_05775</name>
</gene>
<accession>A0A1F5FFY0</accession>
<organism evidence="2 3">
    <name type="scientific">Candidatus Coatesbacteria bacterium RBG_13_66_14</name>
    <dbReference type="NCBI Taxonomy" id="1817816"/>
    <lineage>
        <taxon>Bacteria</taxon>
        <taxon>Candidatus Coatesiibacteriota</taxon>
    </lineage>
</organism>
<evidence type="ECO:0000313" key="2">
    <source>
        <dbReference type="EMBL" id="OGD78457.1"/>
    </source>
</evidence>
<sequence>MVRKAVAILLFLAVGTLLAEAPYPMPEGSMSYWEFFGDTSFTPGRGFVGKLELGDLVSDMYDRIGGGMEEMDYPFWYFFEDGPYAFTVIGQYDTASMSFPIVGLALGGLADFPPPGFTTPEGVGIGATWPDVVAAYGRPPLGVRAAGASYPELGLVVYLDNYFNVSTLFVQEPGPSDEPSGMSYVNDGVELPQVVTPAKGILAVPLPEGWSLTDSADVTAFYADPADAWNVQVSTCVDCSDDVTQWADMQEGLLYGSNLLPDYEWYLHPDALAAYGADESYCAEYSSDFMGHSWSLFLRRNTQTVNVTVNCLDTVMYGENPEGADRLVSAILAGLEFVE</sequence>
<dbReference type="EMBL" id="MFAF01000035">
    <property type="protein sequence ID" value="OGD78457.1"/>
    <property type="molecule type" value="Genomic_DNA"/>
</dbReference>
<dbReference type="AlphaFoldDB" id="A0A1F5FFY0"/>
<evidence type="ECO:0000256" key="1">
    <source>
        <dbReference type="SAM" id="SignalP"/>
    </source>
</evidence>
<comment type="caution">
    <text evidence="2">The sequence shown here is derived from an EMBL/GenBank/DDBJ whole genome shotgun (WGS) entry which is preliminary data.</text>
</comment>
<keyword evidence="1" id="KW-0732">Signal</keyword>
<reference evidence="2 3" key="1">
    <citation type="journal article" date="2016" name="Nat. Commun.">
        <title>Thousands of microbial genomes shed light on interconnected biogeochemical processes in an aquifer system.</title>
        <authorList>
            <person name="Anantharaman K."/>
            <person name="Brown C.T."/>
            <person name="Hug L.A."/>
            <person name="Sharon I."/>
            <person name="Castelle C.J."/>
            <person name="Probst A.J."/>
            <person name="Thomas B.C."/>
            <person name="Singh A."/>
            <person name="Wilkins M.J."/>
            <person name="Karaoz U."/>
            <person name="Brodie E.L."/>
            <person name="Williams K.H."/>
            <person name="Hubbard S.S."/>
            <person name="Banfield J.F."/>
        </authorList>
    </citation>
    <scope>NUCLEOTIDE SEQUENCE [LARGE SCALE GENOMIC DNA]</scope>
</reference>